<dbReference type="InterPro" id="IPR000014">
    <property type="entry name" value="PAS"/>
</dbReference>
<dbReference type="Gene3D" id="3.30.450.20">
    <property type="entry name" value="PAS domain"/>
    <property type="match status" value="3"/>
</dbReference>
<dbReference type="RefSeq" id="WP_011971959.1">
    <property type="nucleotide sequence ID" value="NC_009634.1"/>
</dbReference>
<dbReference type="EC" id="2.7.13.3" evidence="2"/>
<reference evidence="9" key="1">
    <citation type="submission" date="2007-06" db="EMBL/GenBank/DDBJ databases">
        <title>Complete sequence of Methanococcus vannielii SB.</title>
        <authorList>
            <consortium name="US DOE Joint Genome Institute"/>
            <person name="Copeland A."/>
            <person name="Lucas S."/>
            <person name="Lapidus A."/>
            <person name="Barry K."/>
            <person name="Glavina del Rio T."/>
            <person name="Dalin E."/>
            <person name="Tice H."/>
            <person name="Pitluck S."/>
            <person name="Chain P."/>
            <person name="Malfatti S."/>
            <person name="Shin M."/>
            <person name="Vergez L."/>
            <person name="Schmutz J."/>
            <person name="Larimer F."/>
            <person name="Land M."/>
            <person name="Hauser L."/>
            <person name="Kyrpides N."/>
            <person name="Anderson I."/>
            <person name="Sieprawska-Lupa M."/>
            <person name="Whitman W.B."/>
            <person name="Richardson P."/>
        </authorList>
    </citation>
    <scope>NUCLEOTIDE SEQUENCE [LARGE SCALE GENOMIC DNA]</scope>
    <source>
        <strain evidence="9">SB</strain>
    </source>
</reference>
<dbReference type="NCBIfam" id="TIGR00229">
    <property type="entry name" value="sensory_box"/>
    <property type="match status" value="3"/>
</dbReference>
<evidence type="ECO:0000256" key="1">
    <source>
        <dbReference type="ARBA" id="ARBA00000085"/>
    </source>
</evidence>
<feature type="coiled-coil region" evidence="6">
    <location>
        <begin position="376"/>
        <end position="429"/>
    </location>
</feature>
<gene>
    <name evidence="9" type="ordered locus">Mevan_0144</name>
</gene>
<dbReference type="InterPro" id="IPR013655">
    <property type="entry name" value="PAS_fold_3"/>
</dbReference>
<feature type="domain" description="PAS" evidence="7">
    <location>
        <begin position="267"/>
        <end position="331"/>
    </location>
</feature>
<organism evidence="9 10">
    <name type="scientific">Methanococcus vannielii (strain ATCC 35089 / DSM 1224 / JCM 13029 / OCM 148 / SB)</name>
    <dbReference type="NCBI Taxonomy" id="406327"/>
    <lineage>
        <taxon>Archaea</taxon>
        <taxon>Methanobacteriati</taxon>
        <taxon>Methanobacteriota</taxon>
        <taxon>Methanomada group</taxon>
        <taxon>Methanococci</taxon>
        <taxon>Methanococcales</taxon>
        <taxon>Methanococcaceae</taxon>
        <taxon>Methanococcus</taxon>
    </lineage>
</organism>
<dbReference type="GO" id="GO:0004673">
    <property type="term" value="F:protein histidine kinase activity"/>
    <property type="evidence" value="ECO:0007669"/>
    <property type="project" value="UniProtKB-EC"/>
</dbReference>
<keyword evidence="3" id="KW-0597">Phosphoprotein</keyword>
<sequence>MKKVEPISSECISKLKNYSCKLELIIENLPGMVFWCKNDPEWTMDFVSRGCFELLGYEPEELTKKISFGSLIHPEDRNFVRDTINKNLEPNKKLTLEYRVICKDGTMKWVLENSQGIFSENKKFIGIEGFITDITGIKGTEKSLKKSEKYSRKIVELIPDLIIMSNKNGDYLDIISSENHELPMPKSRVIGKNIRDVLPVNDAKNVIDSIEKCINENSIQTVEYSLELNSKTHFYEARIISMGHNNVFALIRDITSRKEMEKAVKENETKFKSIIQSSPNGFYLYRLIGDELIFTCANPAADKILALDHDELVEKTIEEAFPGLKDTFVPELYKKIAKKELGNQTFQISYYVNDILRYFDVRAFQTLENSIAVSFVDVTEKKLAEESLKKRNEELERFERVVIERELKMIELKEKISKLEKKLKEAGFNEKIL</sequence>
<dbReference type="InterPro" id="IPR001610">
    <property type="entry name" value="PAC"/>
</dbReference>
<dbReference type="GeneID" id="5324559"/>
<keyword evidence="6" id="KW-0175">Coiled coil</keyword>
<dbReference type="STRING" id="406327.Mevan_0144"/>
<dbReference type="CDD" id="cd00130">
    <property type="entry name" value="PAS"/>
    <property type="match status" value="1"/>
</dbReference>
<feature type="domain" description="PAS" evidence="7">
    <location>
        <begin position="18"/>
        <end position="91"/>
    </location>
</feature>
<dbReference type="Pfam" id="PF08447">
    <property type="entry name" value="PAS_3"/>
    <property type="match status" value="1"/>
</dbReference>
<evidence type="ECO:0000256" key="5">
    <source>
        <dbReference type="ARBA" id="ARBA00022777"/>
    </source>
</evidence>
<evidence type="ECO:0000259" key="8">
    <source>
        <dbReference type="PROSITE" id="PS50113"/>
    </source>
</evidence>
<dbReference type="eggNOG" id="arCOG02333">
    <property type="taxonomic scope" value="Archaea"/>
</dbReference>
<dbReference type="SUPFAM" id="SSF55785">
    <property type="entry name" value="PYP-like sensor domain (PAS domain)"/>
    <property type="match status" value="3"/>
</dbReference>
<comment type="catalytic activity">
    <reaction evidence="1">
        <text>ATP + protein L-histidine = ADP + protein N-phospho-L-histidine.</text>
        <dbReference type="EC" id="2.7.13.3"/>
    </reaction>
</comment>
<keyword evidence="10" id="KW-1185">Reference proteome</keyword>
<dbReference type="PROSITE" id="PS50113">
    <property type="entry name" value="PAC"/>
    <property type="match status" value="1"/>
</dbReference>
<dbReference type="InterPro" id="IPR013656">
    <property type="entry name" value="PAS_4"/>
</dbReference>
<dbReference type="SMART" id="SM00086">
    <property type="entry name" value="PAC"/>
    <property type="match status" value="1"/>
</dbReference>
<dbReference type="InterPro" id="IPR052162">
    <property type="entry name" value="Sensor_kinase/Photoreceptor"/>
</dbReference>
<proteinExistence type="predicted"/>
<dbReference type="PANTHER" id="PTHR43304">
    <property type="entry name" value="PHYTOCHROME-LIKE PROTEIN CPH1"/>
    <property type="match status" value="1"/>
</dbReference>
<dbReference type="Pfam" id="PF08448">
    <property type="entry name" value="PAS_4"/>
    <property type="match status" value="1"/>
</dbReference>
<evidence type="ECO:0000256" key="3">
    <source>
        <dbReference type="ARBA" id="ARBA00022553"/>
    </source>
</evidence>
<dbReference type="KEGG" id="mvn:Mevan_0144"/>
<dbReference type="PANTHER" id="PTHR43304:SF1">
    <property type="entry name" value="PAC DOMAIN-CONTAINING PROTEIN"/>
    <property type="match status" value="1"/>
</dbReference>
<dbReference type="PROSITE" id="PS50112">
    <property type="entry name" value="PAS"/>
    <property type="match status" value="2"/>
</dbReference>
<dbReference type="EMBL" id="CP000742">
    <property type="protein sequence ID" value="ABR54055.1"/>
    <property type="molecule type" value="Genomic_DNA"/>
</dbReference>
<feature type="domain" description="PAC" evidence="8">
    <location>
        <begin position="94"/>
        <end position="146"/>
    </location>
</feature>
<keyword evidence="5" id="KW-0418">Kinase</keyword>
<evidence type="ECO:0000256" key="6">
    <source>
        <dbReference type="SAM" id="Coils"/>
    </source>
</evidence>
<dbReference type="InterPro" id="IPR035965">
    <property type="entry name" value="PAS-like_dom_sf"/>
</dbReference>
<evidence type="ECO:0000313" key="9">
    <source>
        <dbReference type="EMBL" id="ABR54055.1"/>
    </source>
</evidence>
<dbReference type="InterPro" id="IPR000700">
    <property type="entry name" value="PAS-assoc_C"/>
</dbReference>
<evidence type="ECO:0000259" key="7">
    <source>
        <dbReference type="PROSITE" id="PS50112"/>
    </source>
</evidence>
<name>A6UNI3_METVS</name>
<evidence type="ECO:0000256" key="4">
    <source>
        <dbReference type="ARBA" id="ARBA00022679"/>
    </source>
</evidence>
<evidence type="ECO:0000256" key="2">
    <source>
        <dbReference type="ARBA" id="ARBA00012438"/>
    </source>
</evidence>
<dbReference type="OrthoDB" id="8127at2157"/>
<accession>A6UNI3</accession>
<dbReference type="SMART" id="SM00091">
    <property type="entry name" value="PAS"/>
    <property type="match status" value="3"/>
</dbReference>
<keyword evidence="4" id="KW-0808">Transferase</keyword>
<dbReference type="AlphaFoldDB" id="A6UNI3"/>
<dbReference type="HOGENOM" id="CLU_632558_0_0_2"/>
<protein>
    <recommendedName>
        <fullName evidence="2">histidine kinase</fullName>
        <ecNumber evidence="2">2.7.13.3</ecNumber>
    </recommendedName>
</protein>
<dbReference type="Proteomes" id="UP000001107">
    <property type="component" value="Chromosome"/>
</dbReference>
<evidence type="ECO:0000313" key="10">
    <source>
        <dbReference type="Proteomes" id="UP000001107"/>
    </source>
</evidence>